<evidence type="ECO:0000313" key="11">
    <source>
        <dbReference type="EMBL" id="THG89809.1"/>
    </source>
</evidence>
<dbReference type="Pfam" id="PF00528">
    <property type="entry name" value="BPD_transp_1"/>
    <property type="match status" value="1"/>
</dbReference>
<dbReference type="PROSITE" id="PS50928">
    <property type="entry name" value="ABC_TM1"/>
    <property type="match status" value="1"/>
</dbReference>
<reference evidence="10 12" key="2">
    <citation type="journal article" date="2014" name="Genome Announc.">
        <title>Draft Genome Sequence of Bacillus alcalophilus AV1934, a Classic Alkaliphile Isolated from Human Feces in 1934.</title>
        <authorList>
            <person name="Attie O."/>
            <person name="Jayaprakash A."/>
            <person name="Shah H."/>
            <person name="Paulsen I.T."/>
            <person name="Morino M."/>
            <person name="Takahashi Y."/>
            <person name="Narumi I."/>
            <person name="Sachidanandam R."/>
            <person name="Satoh K."/>
            <person name="Ito M."/>
            <person name="Krulwich T.A."/>
        </authorList>
    </citation>
    <scope>NUCLEOTIDE SEQUENCE [LARGE SCALE GENOMIC DNA]</scope>
    <source>
        <strain evidence="10 12">AV1934</strain>
    </source>
</reference>
<keyword evidence="12" id="KW-1185">Reference proteome</keyword>
<evidence type="ECO:0000259" key="8">
    <source>
        <dbReference type="PROSITE" id="PS50928"/>
    </source>
</evidence>
<dbReference type="CDD" id="cd06261">
    <property type="entry name" value="TM_PBP2"/>
    <property type="match status" value="1"/>
</dbReference>
<dbReference type="SUPFAM" id="SSF161098">
    <property type="entry name" value="MetI-like"/>
    <property type="match status" value="1"/>
</dbReference>
<evidence type="ECO:0000256" key="1">
    <source>
        <dbReference type="ARBA" id="ARBA00004651"/>
    </source>
</evidence>
<dbReference type="EMBL" id="JX399403">
    <property type="protein sequence ID" value="AFV25826.1"/>
    <property type="molecule type" value="Genomic_DNA"/>
</dbReference>
<dbReference type="Gene3D" id="1.10.3720.10">
    <property type="entry name" value="MetI-like"/>
    <property type="match status" value="1"/>
</dbReference>
<evidence type="ECO:0000313" key="13">
    <source>
        <dbReference type="Proteomes" id="UP000297014"/>
    </source>
</evidence>
<dbReference type="PANTHER" id="PTHR43744:SF12">
    <property type="entry name" value="ABC TRANSPORTER PERMEASE PROTEIN MG189-RELATED"/>
    <property type="match status" value="1"/>
</dbReference>
<feature type="transmembrane region" description="Helical" evidence="7">
    <location>
        <begin position="69"/>
        <end position="93"/>
    </location>
</feature>
<gene>
    <name evidence="11" type="ORF">AJ85_14995</name>
    <name evidence="9" type="ORF">BalcAV2360</name>
    <name evidence="10" type="ORF">BALCAV_0201035</name>
</gene>
<organism evidence="10 12">
    <name type="scientific">Alkalihalobacillus alcalophilus ATCC 27647 = CGMCC 1.3604</name>
    <dbReference type="NCBI Taxonomy" id="1218173"/>
    <lineage>
        <taxon>Bacteria</taxon>
        <taxon>Bacillati</taxon>
        <taxon>Bacillota</taxon>
        <taxon>Bacilli</taxon>
        <taxon>Bacillales</taxon>
        <taxon>Bacillaceae</taxon>
        <taxon>Alkalihalobacillus</taxon>
    </lineage>
</organism>
<evidence type="ECO:0000256" key="3">
    <source>
        <dbReference type="ARBA" id="ARBA00022475"/>
    </source>
</evidence>
<keyword evidence="4 7" id="KW-0812">Transmembrane</keyword>
<dbReference type="AlphaFoldDB" id="J8T9Y6"/>
<feature type="transmembrane region" description="Helical" evidence="7">
    <location>
        <begin position="238"/>
        <end position="259"/>
    </location>
</feature>
<reference evidence="11 13" key="3">
    <citation type="submission" date="2014-01" db="EMBL/GenBank/DDBJ databases">
        <title>Draft genome sequencing of Bacillus alcalophilus CGMCC 1.3604.</title>
        <authorList>
            <person name="Yang J."/>
            <person name="Diao L."/>
            <person name="Yang S."/>
        </authorList>
    </citation>
    <scope>NUCLEOTIDE SEQUENCE [LARGE SCALE GENOMIC DNA]</scope>
    <source>
        <strain evidence="11 13">CGMCC 1.3604</strain>
    </source>
</reference>
<comment type="subcellular location">
    <subcellularLocation>
        <location evidence="1 7">Cell membrane</location>
        <topology evidence="1 7">Multi-pass membrane protein</topology>
    </subcellularLocation>
</comment>
<dbReference type="InterPro" id="IPR000515">
    <property type="entry name" value="MetI-like"/>
</dbReference>
<dbReference type="Proteomes" id="UP000297014">
    <property type="component" value="Unassembled WGS sequence"/>
</dbReference>
<reference evidence="9" key="1">
    <citation type="submission" date="2012-07" db="EMBL/GenBank/DDBJ databases">
        <title>A Draft Genome for Bacillus alcalophilus strain ATCC 27647.</title>
        <authorList>
            <person name="Attie O."/>
            <person name="Jayaprakash A."/>
            <person name="Sachidanandam R."/>
            <person name="Shah H."/>
            <person name="Paulsen I."/>
            <person name="Morino M."/>
            <person name="Ito M."/>
            <person name="Krulwich T."/>
        </authorList>
    </citation>
    <scope>NUCLEOTIDE SEQUENCE</scope>
    <source>
        <strain evidence="9">ATCC 27647</strain>
    </source>
</reference>
<feature type="transmembrane region" description="Helical" evidence="7">
    <location>
        <begin position="180"/>
        <end position="205"/>
    </location>
</feature>
<dbReference type="STRING" id="1218173.BALCAV_0201035"/>
<keyword evidence="9" id="KW-0762">Sugar transport</keyword>
<accession>J8T9Y6</accession>
<evidence type="ECO:0000256" key="7">
    <source>
        <dbReference type="RuleBase" id="RU363032"/>
    </source>
</evidence>
<feature type="domain" description="ABC transmembrane type-1" evidence="8">
    <location>
        <begin position="70"/>
        <end position="259"/>
    </location>
</feature>
<keyword evidence="6 7" id="KW-0472">Membrane</keyword>
<keyword evidence="3" id="KW-1003">Cell membrane</keyword>
<keyword evidence="5 7" id="KW-1133">Transmembrane helix</keyword>
<evidence type="ECO:0000313" key="9">
    <source>
        <dbReference type="EMBL" id="AFV25826.1"/>
    </source>
</evidence>
<dbReference type="EMBL" id="ALPT02000002">
    <property type="protein sequence ID" value="KGA99046.1"/>
    <property type="molecule type" value="Genomic_DNA"/>
</dbReference>
<dbReference type="PANTHER" id="PTHR43744">
    <property type="entry name" value="ABC TRANSPORTER PERMEASE PROTEIN MG189-RELATED-RELATED"/>
    <property type="match status" value="1"/>
</dbReference>
<dbReference type="RefSeq" id="WP_003322859.1">
    <property type="nucleotide sequence ID" value="NZ_ALPT02000002.1"/>
</dbReference>
<evidence type="ECO:0000256" key="5">
    <source>
        <dbReference type="ARBA" id="ARBA00022989"/>
    </source>
</evidence>
<dbReference type="GO" id="GO:0055085">
    <property type="term" value="P:transmembrane transport"/>
    <property type="evidence" value="ECO:0007669"/>
    <property type="project" value="InterPro"/>
</dbReference>
<feature type="transmembrane region" description="Helical" evidence="7">
    <location>
        <begin position="105"/>
        <end position="128"/>
    </location>
</feature>
<protein>
    <submittedName>
        <fullName evidence="10">Sugar ABC transporter permease</fullName>
    </submittedName>
    <submittedName>
        <fullName evidence="9">Sugar transporter</fullName>
    </submittedName>
</protein>
<sequence>MKLKSNRALIIHLILSIGAVLMIIPFIWMVLTSLKTMGEVTQVPPTIIPNEWNWASYVRVFDYMPFLQFYWNTIMMTVGRTVGQLIICSFAAYAFARIVFPGRNVLFIITLSVLMVPLQAYAIPQYLIMVELNWLNTLQALIVPGLFSAFGVFLLRQFFMGLPKELDEAARIDGCNHFQIFFFILLPLTKPALISLAIFTMLWSWNDLLWPLIVNSSQAKLPLSAGLVAIQGQYSTNFPVLMAGSLLAIWPMVLIFIFLQRYFIEGITMGSSK</sequence>
<proteinExistence type="inferred from homology"/>
<dbReference type="InterPro" id="IPR035906">
    <property type="entry name" value="MetI-like_sf"/>
</dbReference>
<feature type="transmembrane region" description="Helical" evidence="7">
    <location>
        <begin position="9"/>
        <end position="31"/>
    </location>
</feature>
<dbReference type="Proteomes" id="UP000002754">
    <property type="component" value="Unassembled WGS sequence"/>
</dbReference>
<dbReference type="OrthoDB" id="9771544at2"/>
<comment type="similarity">
    <text evidence="7">Belongs to the binding-protein-dependent transport system permease family.</text>
</comment>
<keyword evidence="2 7" id="KW-0813">Transport</keyword>
<evidence type="ECO:0000313" key="10">
    <source>
        <dbReference type="EMBL" id="KGA99046.1"/>
    </source>
</evidence>
<dbReference type="eggNOG" id="COG0395">
    <property type="taxonomic scope" value="Bacteria"/>
</dbReference>
<evidence type="ECO:0000256" key="4">
    <source>
        <dbReference type="ARBA" id="ARBA00022692"/>
    </source>
</evidence>
<evidence type="ECO:0000313" key="12">
    <source>
        <dbReference type="Proteomes" id="UP000002754"/>
    </source>
</evidence>
<evidence type="ECO:0000256" key="2">
    <source>
        <dbReference type="ARBA" id="ARBA00022448"/>
    </source>
</evidence>
<evidence type="ECO:0000256" key="6">
    <source>
        <dbReference type="ARBA" id="ARBA00023136"/>
    </source>
</evidence>
<dbReference type="GO" id="GO:0005886">
    <property type="term" value="C:plasma membrane"/>
    <property type="evidence" value="ECO:0007669"/>
    <property type="project" value="UniProtKB-SubCell"/>
</dbReference>
<feature type="transmembrane region" description="Helical" evidence="7">
    <location>
        <begin position="140"/>
        <end position="159"/>
    </location>
</feature>
<name>J8T9Y6_ALKAL</name>
<dbReference type="EMBL" id="JALP01000194">
    <property type="protein sequence ID" value="THG89809.1"/>
    <property type="molecule type" value="Genomic_DNA"/>
</dbReference>